<dbReference type="InterPro" id="IPR053144">
    <property type="entry name" value="Acetyltransferase_Butenolide"/>
</dbReference>
<dbReference type="PANTHER" id="PTHR43233">
    <property type="entry name" value="FAMILY N-ACETYLTRANSFERASE, PUTATIVE (AFU_ORTHOLOGUE AFUA_6G03350)-RELATED"/>
    <property type="match status" value="1"/>
</dbReference>
<evidence type="ECO:0000313" key="2">
    <source>
        <dbReference type="EMBL" id="TQR15659.1"/>
    </source>
</evidence>
<sequence length="160" mass="18879">MNILLWVGPWNFTKYELQRGVSLMNYKMVEELSERHLNELHNLFKNEWWTQHRELSEIKKMVENSSVVIGLVNSETEELIGFARVITDTIYRAFIFDVMTKENFRNNGIGKILIESILEHPLVQNVDRVELYCPDRLVGYYEKFGFSTDVNGSNLMRLTK</sequence>
<name>A0A544TE30_9BACI</name>
<dbReference type="PROSITE" id="PS51186">
    <property type="entry name" value="GNAT"/>
    <property type="match status" value="1"/>
</dbReference>
<dbReference type="SUPFAM" id="SSF55729">
    <property type="entry name" value="Acyl-CoA N-acyltransferases (Nat)"/>
    <property type="match status" value="1"/>
</dbReference>
<organism evidence="2 3">
    <name type="scientific">Psychrobacillus soli</name>
    <dbReference type="NCBI Taxonomy" id="1543965"/>
    <lineage>
        <taxon>Bacteria</taxon>
        <taxon>Bacillati</taxon>
        <taxon>Bacillota</taxon>
        <taxon>Bacilli</taxon>
        <taxon>Bacillales</taxon>
        <taxon>Bacillaceae</taxon>
        <taxon>Psychrobacillus</taxon>
    </lineage>
</organism>
<gene>
    <name evidence="2" type="ORF">FG383_08735</name>
</gene>
<dbReference type="EMBL" id="VDGG01000014">
    <property type="protein sequence ID" value="TQR15659.1"/>
    <property type="molecule type" value="Genomic_DNA"/>
</dbReference>
<dbReference type="OrthoDB" id="9775804at2"/>
<dbReference type="Gene3D" id="3.40.630.30">
    <property type="match status" value="1"/>
</dbReference>
<dbReference type="Pfam" id="PF00583">
    <property type="entry name" value="Acetyltransf_1"/>
    <property type="match status" value="1"/>
</dbReference>
<feature type="domain" description="N-acetyltransferase" evidence="1">
    <location>
        <begin position="27"/>
        <end position="160"/>
    </location>
</feature>
<dbReference type="CDD" id="cd04301">
    <property type="entry name" value="NAT_SF"/>
    <property type="match status" value="1"/>
</dbReference>
<protein>
    <submittedName>
        <fullName evidence="2">GNAT family N-acetyltransferase</fullName>
    </submittedName>
</protein>
<dbReference type="GO" id="GO:0016747">
    <property type="term" value="F:acyltransferase activity, transferring groups other than amino-acyl groups"/>
    <property type="evidence" value="ECO:0007669"/>
    <property type="project" value="InterPro"/>
</dbReference>
<evidence type="ECO:0000259" key="1">
    <source>
        <dbReference type="PROSITE" id="PS51186"/>
    </source>
</evidence>
<keyword evidence="2" id="KW-0808">Transferase</keyword>
<accession>A0A544TE30</accession>
<reference evidence="2 3" key="1">
    <citation type="submission" date="2019-05" db="EMBL/GenBank/DDBJ databases">
        <title>Psychrobacillus vulpis sp. nov., a new species isolated from feces of a red fox that inhabits in The Tablas de Daimiel Natural Park, Albacete, Spain.</title>
        <authorList>
            <person name="Rodriguez M."/>
            <person name="Reina J.C."/>
            <person name="Bejar V."/>
            <person name="Llamas I."/>
        </authorList>
    </citation>
    <scope>NUCLEOTIDE SEQUENCE [LARGE SCALE GENOMIC DNA]</scope>
    <source>
        <strain evidence="2 3">NHI-2</strain>
    </source>
</reference>
<dbReference type="AlphaFoldDB" id="A0A544TE30"/>
<dbReference type="InterPro" id="IPR000182">
    <property type="entry name" value="GNAT_dom"/>
</dbReference>
<evidence type="ECO:0000313" key="3">
    <source>
        <dbReference type="Proteomes" id="UP000318937"/>
    </source>
</evidence>
<comment type="caution">
    <text evidence="2">The sequence shown here is derived from an EMBL/GenBank/DDBJ whole genome shotgun (WGS) entry which is preliminary data.</text>
</comment>
<proteinExistence type="predicted"/>
<keyword evidence="3" id="KW-1185">Reference proteome</keyword>
<dbReference type="InterPro" id="IPR016181">
    <property type="entry name" value="Acyl_CoA_acyltransferase"/>
</dbReference>
<dbReference type="Proteomes" id="UP000318937">
    <property type="component" value="Unassembled WGS sequence"/>
</dbReference>
<dbReference type="PANTHER" id="PTHR43233:SF1">
    <property type="entry name" value="FAMILY N-ACETYLTRANSFERASE, PUTATIVE (AFU_ORTHOLOGUE AFUA_6G03350)-RELATED"/>
    <property type="match status" value="1"/>
</dbReference>